<organism evidence="4 5">
    <name type="scientific">Synergistes jonesii</name>
    <dbReference type="NCBI Taxonomy" id="2754"/>
    <lineage>
        <taxon>Bacteria</taxon>
        <taxon>Thermotogati</taxon>
        <taxon>Synergistota</taxon>
        <taxon>Synergistia</taxon>
        <taxon>Synergistales</taxon>
        <taxon>Synergistaceae</taxon>
        <taxon>Synergistes</taxon>
    </lineage>
</organism>
<comment type="caution">
    <text evidence="4">The sequence shown here is derived from an EMBL/GenBank/DDBJ whole genome shotgun (WGS) entry which is preliminary data.</text>
</comment>
<dbReference type="Gene3D" id="3.40.630.10">
    <property type="entry name" value="Zn peptidases"/>
    <property type="match status" value="1"/>
</dbReference>
<dbReference type="Pfam" id="PF01546">
    <property type="entry name" value="Peptidase_M20"/>
    <property type="match status" value="1"/>
</dbReference>
<sequence length="397" mass="42474">MTATINKERLLSDLFGQGKIGWHAGRGMQRAAYSEAYAEAREWFEGKMRAAGLKTRVDGVGNLFGRLEGRSRRTIMMGSHLDSVDNGGIYDGPLGVAAALEVIRSIEESGAAPEHSLEVGAFIGEEGEPLGGTFGSRAFAGLLPSGYRRETLDGFGVSEEAVTASKGNLANYAAFFELHIEQGPFLERRGLQIGVPFGIVGVTRLNITVKGEANHAGTTPMAERKDAMRAAAGFIHSWFEWMDGQKNMVCNVGVLEALPGHVSVVPGEVRFVLELRSVDDSLVKAAGVKALEMSKMLSPCSALVETLGAKPAVMLDERLVKMIKESADKAGFSAALMPSGASHDASPIAHVIPTGMIFVPSHNGVSHSKDEFTSEEDVLRGVELLKYVVCEADRRLG</sequence>
<feature type="binding site" evidence="3">
    <location>
        <position position="91"/>
    </location>
    <ligand>
        <name>Zn(2+)</name>
        <dbReference type="ChEBI" id="CHEBI:29105"/>
        <label>2</label>
    </ligand>
</feature>
<dbReference type="EMBL" id="JMKI01000010">
    <property type="protein sequence ID" value="KEJ92948.1"/>
    <property type="molecule type" value="Genomic_DNA"/>
</dbReference>
<accession>A0A073IRG9</accession>
<dbReference type="STRING" id="2754.EH55_00125"/>
<feature type="binding site" evidence="3">
    <location>
        <position position="126"/>
    </location>
    <ligand>
        <name>Zn(2+)</name>
        <dbReference type="ChEBI" id="CHEBI:29105"/>
        <label>2</label>
    </ligand>
</feature>
<dbReference type="PANTHER" id="PTHR32494">
    <property type="entry name" value="ALLANTOATE DEIMINASE-RELATED"/>
    <property type="match status" value="1"/>
</dbReference>
<keyword evidence="3" id="KW-0479">Metal-binding</keyword>
<dbReference type="InterPro" id="IPR036264">
    <property type="entry name" value="Bact_exopeptidase_dim_dom"/>
</dbReference>
<feature type="binding site" evidence="3">
    <location>
        <position position="179"/>
    </location>
    <ligand>
        <name>Zn(2+)</name>
        <dbReference type="ChEBI" id="CHEBI:29105"/>
        <label>1</label>
    </ligand>
</feature>
<feature type="binding site" evidence="3">
    <location>
        <position position="367"/>
    </location>
    <ligand>
        <name>Zn(2+)</name>
        <dbReference type="ChEBI" id="CHEBI:29105"/>
        <label>2</label>
    </ligand>
</feature>
<dbReference type="AlphaFoldDB" id="A0A073IRG9"/>
<dbReference type="RefSeq" id="WP_051682612.1">
    <property type="nucleotide sequence ID" value="NZ_JMKI01000010.1"/>
</dbReference>
<dbReference type="InterPro" id="IPR002933">
    <property type="entry name" value="Peptidase_M20"/>
</dbReference>
<evidence type="ECO:0000256" key="2">
    <source>
        <dbReference type="ARBA" id="ARBA00022801"/>
    </source>
</evidence>
<evidence type="ECO:0000313" key="4">
    <source>
        <dbReference type="EMBL" id="KEJ92948.1"/>
    </source>
</evidence>
<dbReference type="GO" id="GO:0016813">
    <property type="term" value="F:hydrolase activity, acting on carbon-nitrogen (but not peptide) bonds, in linear amidines"/>
    <property type="evidence" value="ECO:0007669"/>
    <property type="project" value="InterPro"/>
</dbReference>
<comment type="cofactor">
    <cofactor evidence="3">
        <name>Zn(2+)</name>
        <dbReference type="ChEBI" id="CHEBI:29105"/>
    </cofactor>
    <text evidence="3">Binds 2 Zn(2+) ions per subunit.</text>
</comment>
<reference evidence="4 5" key="1">
    <citation type="submission" date="2014-04" db="EMBL/GenBank/DDBJ databases">
        <title>Draft Genome Sequence of Synergistes jonesii.</title>
        <authorList>
            <person name="Coil D.A."/>
            <person name="Eisen J.A."/>
            <person name="Holland-Moritz H.E."/>
        </authorList>
    </citation>
    <scope>NUCLEOTIDE SEQUENCE [LARGE SCALE GENOMIC DNA]</scope>
    <source>
        <strain evidence="4 5">78-1</strain>
    </source>
</reference>
<comment type="similarity">
    <text evidence="1">Belongs to the peptidase M20 family.</text>
</comment>
<dbReference type="InterPro" id="IPR010158">
    <property type="entry name" value="Amidase_Cbmase"/>
</dbReference>
<dbReference type="Proteomes" id="UP000027665">
    <property type="component" value="Unassembled WGS sequence"/>
</dbReference>
<dbReference type="GO" id="GO:0046872">
    <property type="term" value="F:metal ion binding"/>
    <property type="evidence" value="ECO:0007669"/>
    <property type="project" value="UniProtKB-KW"/>
</dbReference>
<dbReference type="SUPFAM" id="SSF53187">
    <property type="entry name" value="Zn-dependent exopeptidases"/>
    <property type="match status" value="1"/>
</dbReference>
<keyword evidence="3" id="KW-0862">Zinc</keyword>
<dbReference type="SUPFAM" id="SSF55031">
    <property type="entry name" value="Bacterial exopeptidase dimerisation domain"/>
    <property type="match status" value="1"/>
</dbReference>
<evidence type="ECO:0000256" key="1">
    <source>
        <dbReference type="ARBA" id="ARBA00006153"/>
    </source>
</evidence>
<feature type="binding site" evidence="3">
    <location>
        <position position="80"/>
    </location>
    <ligand>
        <name>Zn(2+)</name>
        <dbReference type="ChEBI" id="CHEBI:29105"/>
        <label>1</label>
    </ligand>
</feature>
<keyword evidence="2" id="KW-0378">Hydrolase</keyword>
<dbReference type="eggNOG" id="COG0624">
    <property type="taxonomic scope" value="Bacteria"/>
</dbReference>
<dbReference type="NCBIfam" id="TIGR01879">
    <property type="entry name" value="hydantase"/>
    <property type="match status" value="1"/>
</dbReference>
<gene>
    <name evidence="4" type="ORF">EH55_00125</name>
</gene>
<evidence type="ECO:0000256" key="3">
    <source>
        <dbReference type="PIRSR" id="PIRSR001235-1"/>
    </source>
</evidence>
<feature type="binding site" evidence="3">
    <location>
        <position position="91"/>
    </location>
    <ligand>
        <name>Zn(2+)</name>
        <dbReference type="ChEBI" id="CHEBI:29105"/>
        <label>1</label>
    </ligand>
</feature>
<proteinExistence type="inferred from homology"/>
<dbReference type="PANTHER" id="PTHR32494:SF5">
    <property type="entry name" value="ALLANTOATE AMIDOHYDROLASE"/>
    <property type="match status" value="1"/>
</dbReference>
<dbReference type="PIRSF" id="PIRSF001235">
    <property type="entry name" value="Amidase_carbamoylase"/>
    <property type="match status" value="1"/>
</dbReference>
<dbReference type="OrthoDB" id="9808195at2"/>
<dbReference type="Gene3D" id="3.30.70.360">
    <property type="match status" value="1"/>
</dbReference>
<protein>
    <submittedName>
        <fullName evidence="4">Uncharacterized protein</fullName>
    </submittedName>
</protein>
<name>A0A073IRG9_9BACT</name>
<keyword evidence="5" id="KW-1185">Reference proteome</keyword>
<dbReference type="GeneID" id="90982973"/>
<dbReference type="CDD" id="cd03884">
    <property type="entry name" value="M20_bAS"/>
    <property type="match status" value="1"/>
</dbReference>
<evidence type="ECO:0000313" key="5">
    <source>
        <dbReference type="Proteomes" id="UP000027665"/>
    </source>
</evidence>